<evidence type="ECO:0000259" key="9">
    <source>
        <dbReference type="PROSITE" id="PS50850"/>
    </source>
</evidence>
<comment type="subcellular location">
    <subcellularLocation>
        <location evidence="1">Membrane</location>
        <topology evidence="1">Multi-pass membrane protein</topology>
    </subcellularLocation>
</comment>
<dbReference type="PROSITE" id="PS00217">
    <property type="entry name" value="SUGAR_TRANSPORT_2"/>
    <property type="match status" value="1"/>
</dbReference>
<keyword evidence="11" id="KW-1185">Reference proteome</keyword>
<feature type="transmembrane region" description="Helical" evidence="8">
    <location>
        <begin position="466"/>
        <end position="487"/>
    </location>
</feature>
<dbReference type="PANTHER" id="PTHR48022:SF22">
    <property type="entry name" value="MAJOR FACILITATOR SUPERFAMILY (MFS) PROFILE DOMAIN-CONTAINING PROTEIN"/>
    <property type="match status" value="1"/>
</dbReference>
<dbReference type="OrthoDB" id="6612291at2759"/>
<feature type="transmembrane region" description="Helical" evidence="8">
    <location>
        <begin position="130"/>
        <end position="146"/>
    </location>
</feature>
<dbReference type="PROSITE" id="PS00216">
    <property type="entry name" value="SUGAR_TRANSPORT_1"/>
    <property type="match status" value="1"/>
</dbReference>
<evidence type="ECO:0000256" key="2">
    <source>
        <dbReference type="ARBA" id="ARBA00010992"/>
    </source>
</evidence>
<dbReference type="InterPro" id="IPR003663">
    <property type="entry name" value="Sugar/inositol_transpt"/>
</dbReference>
<dbReference type="InterPro" id="IPR005829">
    <property type="entry name" value="Sugar_transporter_CS"/>
</dbReference>
<keyword evidence="5 8" id="KW-1133">Transmembrane helix</keyword>
<organism evidence="10 11">
    <name type="scientific">Cadophora malorum</name>
    <dbReference type="NCBI Taxonomy" id="108018"/>
    <lineage>
        <taxon>Eukaryota</taxon>
        <taxon>Fungi</taxon>
        <taxon>Dikarya</taxon>
        <taxon>Ascomycota</taxon>
        <taxon>Pezizomycotina</taxon>
        <taxon>Leotiomycetes</taxon>
        <taxon>Helotiales</taxon>
        <taxon>Ploettnerulaceae</taxon>
        <taxon>Cadophora</taxon>
    </lineage>
</organism>
<dbReference type="FunFam" id="1.20.1250.20:FF:000078">
    <property type="entry name" value="MFS maltose transporter, putative"/>
    <property type="match status" value="1"/>
</dbReference>
<feature type="transmembrane region" description="Helical" evidence="8">
    <location>
        <begin position="218"/>
        <end position="239"/>
    </location>
</feature>
<proteinExistence type="inferred from homology"/>
<evidence type="ECO:0000256" key="1">
    <source>
        <dbReference type="ARBA" id="ARBA00004141"/>
    </source>
</evidence>
<reference evidence="10" key="1">
    <citation type="submission" date="2021-02" db="EMBL/GenBank/DDBJ databases">
        <title>Genome sequence Cadophora malorum strain M34.</title>
        <authorList>
            <person name="Stefanovic E."/>
            <person name="Vu D."/>
            <person name="Scully C."/>
            <person name="Dijksterhuis J."/>
            <person name="Roader J."/>
            <person name="Houbraken J."/>
        </authorList>
    </citation>
    <scope>NUCLEOTIDE SEQUENCE</scope>
    <source>
        <strain evidence="10">M34</strain>
    </source>
</reference>
<evidence type="ECO:0000313" key="11">
    <source>
        <dbReference type="Proteomes" id="UP000664132"/>
    </source>
</evidence>
<dbReference type="Proteomes" id="UP000664132">
    <property type="component" value="Unassembled WGS sequence"/>
</dbReference>
<feature type="transmembrane region" description="Helical" evidence="8">
    <location>
        <begin position="436"/>
        <end position="454"/>
    </location>
</feature>
<dbReference type="Pfam" id="PF00083">
    <property type="entry name" value="Sugar_tr"/>
    <property type="match status" value="1"/>
</dbReference>
<dbReference type="GO" id="GO:0005351">
    <property type="term" value="F:carbohydrate:proton symporter activity"/>
    <property type="evidence" value="ECO:0007669"/>
    <property type="project" value="TreeGrafter"/>
</dbReference>
<keyword evidence="4 8" id="KW-0812">Transmembrane</keyword>
<feature type="transmembrane region" description="Helical" evidence="8">
    <location>
        <begin position="47"/>
        <end position="64"/>
    </location>
</feature>
<feature type="domain" description="Major facilitator superfamily (MFS) profile" evidence="9">
    <location>
        <begin position="52"/>
        <end position="493"/>
    </location>
</feature>
<dbReference type="NCBIfam" id="TIGR00879">
    <property type="entry name" value="SP"/>
    <property type="match status" value="1"/>
</dbReference>
<comment type="caution">
    <text evidence="10">The sequence shown here is derived from an EMBL/GenBank/DDBJ whole genome shotgun (WGS) entry which is preliminary data.</text>
</comment>
<dbReference type="PROSITE" id="PS50850">
    <property type="entry name" value="MFS"/>
    <property type="match status" value="1"/>
</dbReference>
<dbReference type="InterPro" id="IPR020846">
    <property type="entry name" value="MFS_dom"/>
</dbReference>
<dbReference type="PANTHER" id="PTHR48022">
    <property type="entry name" value="PLASTIDIC GLUCOSE TRANSPORTER 4"/>
    <property type="match status" value="1"/>
</dbReference>
<evidence type="ECO:0000256" key="4">
    <source>
        <dbReference type="ARBA" id="ARBA00022692"/>
    </source>
</evidence>
<name>A0A8H8BUI4_9HELO</name>
<feature type="transmembrane region" description="Helical" evidence="8">
    <location>
        <begin position="306"/>
        <end position="328"/>
    </location>
</feature>
<dbReference type="Gene3D" id="1.20.1250.20">
    <property type="entry name" value="MFS general substrate transporter like domains"/>
    <property type="match status" value="1"/>
</dbReference>
<dbReference type="AlphaFoldDB" id="A0A8H8BUI4"/>
<evidence type="ECO:0000256" key="6">
    <source>
        <dbReference type="ARBA" id="ARBA00023136"/>
    </source>
</evidence>
<dbReference type="GO" id="GO:0016020">
    <property type="term" value="C:membrane"/>
    <property type="evidence" value="ECO:0007669"/>
    <property type="project" value="UniProtKB-SubCell"/>
</dbReference>
<evidence type="ECO:0000256" key="5">
    <source>
        <dbReference type="ARBA" id="ARBA00022989"/>
    </source>
</evidence>
<evidence type="ECO:0000313" key="10">
    <source>
        <dbReference type="EMBL" id="KAG4424595.1"/>
    </source>
</evidence>
<feature type="transmembrane region" description="Helical" evidence="8">
    <location>
        <begin position="100"/>
        <end position="123"/>
    </location>
</feature>
<keyword evidence="6 8" id="KW-0472">Membrane</keyword>
<protein>
    <recommendedName>
        <fullName evidence="9">Major facilitator superfamily (MFS) profile domain-containing protein</fullName>
    </recommendedName>
</protein>
<evidence type="ECO:0000256" key="3">
    <source>
        <dbReference type="ARBA" id="ARBA00022448"/>
    </source>
</evidence>
<evidence type="ECO:0000256" key="8">
    <source>
        <dbReference type="SAM" id="Phobius"/>
    </source>
</evidence>
<keyword evidence="3 7" id="KW-0813">Transport</keyword>
<dbReference type="InterPro" id="IPR036259">
    <property type="entry name" value="MFS_trans_sf"/>
</dbReference>
<gene>
    <name evidence="10" type="ORF">IFR04_002305</name>
</gene>
<feature type="transmembrane region" description="Helical" evidence="8">
    <location>
        <begin position="152"/>
        <end position="175"/>
    </location>
</feature>
<dbReference type="InterPro" id="IPR050360">
    <property type="entry name" value="MFS_Sugar_Transporters"/>
</dbReference>
<accession>A0A8H8BUI4</accession>
<dbReference type="InterPro" id="IPR005828">
    <property type="entry name" value="MFS_sugar_transport-like"/>
</dbReference>
<sequence length="532" mass="58482">MEVDHEKTGGISHCEVLSGQQSDAVAHLASHEDHQQTRMQAIKQNPWVFAWCMYAVWMTIVVSFENQASGIVIGIPQFRKDFGYLDVDGGTYVIPAQWQAAFSAGPVASTAIGALTAGFFADLLGRKKTVMAFLAVSFGSITMEFVSTTNSLFFAGKFVNGLAVGVLAAICPTYVGEISPLAIRGLLTCLIALAYTIGPLTASLILNSTGTMETRWAYRAVFCAQYGFAGLAALFVVFMPESPWWLCSRGEDQKALRSLARLGYTENGEGEKRLAIIKFTLEQVKRETEGATYLECFRKSNLRRTIISIAPLSIQALGGVIFIAGYSTYYFQLAGFSTAFSFQLFVVLQVVSMVGNICSWFVIDRVGRRNLTLWGVAVLTVILMLAGGLATVGSVPALKGCIAFMVVYGFFYNISIGSTAYTILTENATSRLRIKTIAIGIAVQNSWYTMWNLVLPYLFNPDKANLGAKISFIFGGLSVLSCIYVYFYQPETAGRSYEELDEMYMKHVPARAFRTFVTEAQRQGQEVSKEEE</sequence>
<dbReference type="EMBL" id="JAFJYH010000019">
    <property type="protein sequence ID" value="KAG4424595.1"/>
    <property type="molecule type" value="Genomic_DNA"/>
</dbReference>
<feature type="transmembrane region" description="Helical" evidence="8">
    <location>
        <begin position="187"/>
        <end position="206"/>
    </location>
</feature>
<feature type="transmembrane region" description="Helical" evidence="8">
    <location>
        <begin position="402"/>
        <end position="424"/>
    </location>
</feature>
<evidence type="ECO:0000256" key="7">
    <source>
        <dbReference type="RuleBase" id="RU003346"/>
    </source>
</evidence>
<feature type="transmembrane region" description="Helical" evidence="8">
    <location>
        <begin position="340"/>
        <end position="363"/>
    </location>
</feature>
<comment type="similarity">
    <text evidence="2 7">Belongs to the major facilitator superfamily. Sugar transporter (TC 2.A.1.1) family.</text>
</comment>
<dbReference type="SUPFAM" id="SSF103473">
    <property type="entry name" value="MFS general substrate transporter"/>
    <property type="match status" value="1"/>
</dbReference>
<feature type="transmembrane region" description="Helical" evidence="8">
    <location>
        <begin position="370"/>
        <end position="390"/>
    </location>
</feature>